<name>B9WFG9_CANDC</name>
<dbReference type="GO" id="GO:0005634">
    <property type="term" value="C:nucleus"/>
    <property type="evidence" value="ECO:0007669"/>
    <property type="project" value="UniProtKB-SubCell"/>
</dbReference>
<evidence type="ECO:0000259" key="4">
    <source>
        <dbReference type="SMART" id="SM00670"/>
    </source>
</evidence>
<feature type="compositionally biased region" description="Low complexity" evidence="3">
    <location>
        <begin position="57"/>
        <end position="76"/>
    </location>
</feature>
<evidence type="ECO:0000256" key="1">
    <source>
        <dbReference type="ARBA" id="ARBA00004123"/>
    </source>
</evidence>
<dbReference type="GO" id="GO:0004540">
    <property type="term" value="F:RNA nuclease activity"/>
    <property type="evidence" value="ECO:0007669"/>
    <property type="project" value="UniProtKB-ARBA"/>
</dbReference>
<dbReference type="AlphaFoldDB" id="B9WFG9"/>
<evidence type="ECO:0000256" key="2">
    <source>
        <dbReference type="ARBA" id="ARBA00023242"/>
    </source>
</evidence>
<reference evidence="6 7" key="1">
    <citation type="journal article" date="2009" name="Genome Res.">
        <title>Comparative genomics of the fungal pathogens Candida dubliniensis and Candida albicans.</title>
        <authorList>
            <person name="Jackson A.P."/>
            <person name="Gamble J.A."/>
            <person name="Yeomans T."/>
            <person name="Moran G.P."/>
            <person name="Saunders D."/>
            <person name="Harris D."/>
            <person name="Aslett M."/>
            <person name="Barrell J.F."/>
            <person name="Butler G."/>
            <person name="Citiulo F."/>
            <person name="Coleman D.C."/>
            <person name="de Groot P.W.J."/>
            <person name="Goodwin T.J."/>
            <person name="Quail M.A."/>
            <person name="McQuillan J."/>
            <person name="Munro C.A."/>
            <person name="Pain A."/>
            <person name="Poulter R.T."/>
            <person name="Rajandream M.A."/>
            <person name="Renauld H."/>
            <person name="Spiering M.J."/>
            <person name="Tivey A."/>
            <person name="Gow N.A.R."/>
            <person name="Barrell B."/>
            <person name="Sullivan D.J."/>
            <person name="Berriman M."/>
        </authorList>
    </citation>
    <scope>NUCLEOTIDE SEQUENCE [LARGE SCALE GENOMIC DNA]</scope>
    <source>
        <strain evidence="7">CD36 / ATCC MYA-646 / CBS 7987 / NCPF 3949 / NRRL Y-17841</strain>
    </source>
</reference>
<comment type="subcellular location">
    <subcellularLocation>
        <location evidence="1">Nucleus</location>
    </subcellularLocation>
</comment>
<feature type="region of interest" description="Disordered" evidence="3">
    <location>
        <begin position="1"/>
        <end position="84"/>
    </location>
</feature>
<dbReference type="eggNOG" id="ENOG502QQKF">
    <property type="taxonomic scope" value="Eukaryota"/>
</dbReference>
<dbReference type="InterPro" id="IPR029060">
    <property type="entry name" value="PIN-like_dom_sf"/>
</dbReference>
<dbReference type="VEuPathDB" id="FungiDB:CD36_41030"/>
<evidence type="ECO:0000256" key="3">
    <source>
        <dbReference type="SAM" id="MobiDB-lite"/>
    </source>
</evidence>
<dbReference type="SMART" id="SM00670">
    <property type="entry name" value="PINc"/>
    <property type="match status" value="1"/>
</dbReference>
<dbReference type="SUPFAM" id="SSF88723">
    <property type="entry name" value="PIN domain-like"/>
    <property type="match status" value="1"/>
</dbReference>
<dbReference type="CGD" id="CAL0000168931">
    <property type="gene designation" value="Cd36_41030"/>
</dbReference>
<dbReference type="SUPFAM" id="SSF48452">
    <property type="entry name" value="TPR-like"/>
    <property type="match status" value="1"/>
</dbReference>
<evidence type="ECO:0000313" key="7">
    <source>
        <dbReference type="Proteomes" id="UP000002605"/>
    </source>
</evidence>
<feature type="region of interest" description="Disordered" evidence="3">
    <location>
        <begin position="96"/>
        <end position="201"/>
    </location>
</feature>
<organism evidence="6 7">
    <name type="scientific">Candida dubliniensis (strain CD36 / ATCC MYA-646 / CBS 7987 / NCPF 3949 / NRRL Y-17841)</name>
    <name type="common">Yeast</name>
    <dbReference type="NCBI Taxonomy" id="573826"/>
    <lineage>
        <taxon>Eukaryota</taxon>
        <taxon>Fungi</taxon>
        <taxon>Dikarya</taxon>
        <taxon>Ascomycota</taxon>
        <taxon>Saccharomycotina</taxon>
        <taxon>Pichiomycetes</taxon>
        <taxon>Debaryomycetaceae</taxon>
        <taxon>Candida/Lodderomyces clade</taxon>
        <taxon>Candida</taxon>
    </lineage>
</organism>
<protein>
    <recommendedName>
        <fullName evidence="4">PIN domain-containing protein</fullName>
    </recommendedName>
</protein>
<feature type="compositionally biased region" description="Low complexity" evidence="3">
    <location>
        <begin position="107"/>
        <end position="120"/>
    </location>
</feature>
<feature type="region of interest" description="Disordered" evidence="3">
    <location>
        <begin position="639"/>
        <end position="664"/>
    </location>
</feature>
<dbReference type="Pfam" id="PF13638">
    <property type="entry name" value="PIN_4"/>
    <property type="match status" value="1"/>
</dbReference>
<dbReference type="OrthoDB" id="2017974at2759"/>
<dbReference type="RefSeq" id="XP_002419773.1">
    <property type="nucleotide sequence ID" value="XM_002419728.1"/>
</dbReference>
<dbReference type="PANTHER" id="PTHR45093:SF2">
    <property type="entry name" value="LISH DOMAIN-CONTAINING PROTEIN"/>
    <property type="match status" value="1"/>
</dbReference>
<dbReference type="PANTHER" id="PTHR45093">
    <property type="entry name" value="TRANSCRIPTION ACTIVATOR MSS11"/>
    <property type="match status" value="1"/>
</dbReference>
<dbReference type="GeneID" id="8047376"/>
<accession>B9WFG9</accession>
<keyword evidence="7" id="KW-1185">Reference proteome</keyword>
<feature type="compositionally biased region" description="Low complexity" evidence="3">
    <location>
        <begin position="564"/>
        <end position="575"/>
    </location>
</feature>
<feature type="region of interest" description="Disordered" evidence="3">
    <location>
        <begin position="564"/>
        <end position="589"/>
    </location>
</feature>
<dbReference type="KEGG" id="cdu:CD36_41030"/>
<keyword evidence="2" id="KW-0539">Nucleus</keyword>
<sequence>MNNTFDSRLHSFDNYSGTPQKRQNSLSSQMVHTSNKRTPNPLQTPLGMQSAQEYPFTVNHHNNNNNSTLNSPTTVPQVSSPRYNVRSRKNVIQHMKTPTPSAYEVPSSPNINHLSHLSNHNHSDSSDSNAMLDNTQEAMDTKSASRSYSQQQSYSHSTHPQNYQQQQQQQQQQPTPQTSAPPPSSQQQQQQQQRAMSEEEQQLAAKLKETYKNIVNYEEIVQKNCIEVTLKINQITSTNNTNLVYGSPMASQNLSSSLTSNSSVVSSATRTSELSNDLWTVYHQNVTLLDNYYDFLVTSLKPSSNQTQYKTGKNIVELYKIPRRMWVYGIVGFLEVLKNIMSIFQDHEICSCFISYCFNIISNLADPILEMEGWWSEKLGDLSRMAIALYASKFIDWKISAECWYSVAMKTLYGHGKIYYHMCTVQQDNLDALVNIGKSVICRDPFVPTQHYLRLVVENICTQRNILSLLELPIIDFIKIHKVLLSIHNGRSSDGNSSESIQDSQLQYGIDLVTRYGLTFGSDSNGYNFFTRELYAAGNGANSVNDSQQQQYYQQQQQQQQQMQQMQLQQQQQQQHPPPPQHHIQQIQQPSATNTIEKMNFWFNKGSLFAISNINHLVGFGDAKNPFAKLFQLPEALKERKDKKDRKRKSRSASQTEDANLATIGSGGVDGQSVIAGDLTTNDWFYCLQFINKSVLELSMRILNHYLIGPKQASTAHIIVWLYFLISIGESVQKYPSSQTMINWLFKKIFPWESLINYLNSLLSFVKNSPKLCAMYTHYLQVNYIQFFNENEFLPEVWKCWGTLWFDLISEKNDYIDSETAGVKNNNLFDLPICGTYPVINMSGDNFDLKSKNQMENDNDERIVRIILLARTIADNYGFGLVRTSDEFKFDENLYHREVNDAFAEEFILDSRFSQNNFMQPISRENLTFETNHELSSIQKDEVWFGGFDSHLYDDENIELGEDIIDCEEDIEVYANEYGRASTAVGGGSSHHDIYGDSFIGTPTDPLSLGGSSDEDYEGNFGDKIDSNVTHITLDTNIWLKHCGRIYKCVRNGVIKVSIPLIVFQELRALRKSPEATIADAATRSVIIIRELYLTREVVPLRFDGTVASDINETTEFENNSTWRSNVDETILHAVNEHDEMGKRLMKGLNLRLSSSTKEDFNKRDPPVLNSRMAKTFKYCILITDDRNMRLRAKTIGLTSFQSKWLFGQLETVFSDKCID</sequence>
<feature type="compositionally biased region" description="Polar residues" evidence="3">
    <location>
        <begin position="13"/>
        <end position="52"/>
    </location>
</feature>
<dbReference type="InterPro" id="IPR011990">
    <property type="entry name" value="TPR-like_helical_dom_sf"/>
</dbReference>
<dbReference type="EMBL" id="FM992691">
    <property type="protein sequence ID" value="CAX41988.1"/>
    <property type="molecule type" value="Genomic_DNA"/>
</dbReference>
<evidence type="ECO:0000313" key="6">
    <source>
        <dbReference type="EMBL" id="CAX41988.1"/>
    </source>
</evidence>
<proteinExistence type="predicted"/>
<feature type="compositionally biased region" description="Low complexity" evidence="3">
    <location>
        <begin position="144"/>
        <end position="157"/>
    </location>
</feature>
<dbReference type="InterPro" id="IPR002716">
    <property type="entry name" value="PIN_dom"/>
</dbReference>
<evidence type="ECO:0000313" key="5">
    <source>
        <dbReference type="CGD" id="CAL0000168931"/>
    </source>
</evidence>
<dbReference type="Gene3D" id="3.40.50.1010">
    <property type="entry name" value="5'-nuclease"/>
    <property type="match status" value="1"/>
</dbReference>
<feature type="domain" description="PIN" evidence="4">
    <location>
        <begin position="1030"/>
        <end position="1191"/>
    </location>
</feature>
<dbReference type="HOGENOM" id="CLU_006922_0_0_1"/>
<gene>
    <name evidence="5" type="ordered locus">Cd36_41030</name>
    <name evidence="6" type="ORF">CD36_41030</name>
</gene>
<dbReference type="Proteomes" id="UP000002605">
    <property type="component" value="Chromosome 4"/>
</dbReference>
<feature type="compositionally biased region" description="Low complexity" evidence="3">
    <location>
        <begin position="164"/>
        <end position="178"/>
    </location>
</feature>